<evidence type="ECO:0000313" key="1">
    <source>
        <dbReference type="EMBL" id="PEN97872.1"/>
    </source>
</evidence>
<dbReference type="RefSeq" id="WP_098126447.1">
    <property type="nucleotide sequence ID" value="NZ_NUAN01000071.1"/>
</dbReference>
<reference evidence="1 2" key="1">
    <citation type="submission" date="2017-09" db="EMBL/GenBank/DDBJ databases">
        <title>Large-scale bioinformatics analysis of Bacillus genomes uncovers conserved roles of natural products in bacterial physiology.</title>
        <authorList>
            <consortium name="Agbiome Team Llc"/>
            <person name="Bleich R.M."/>
            <person name="Kirk G.J."/>
            <person name="Santa Maria K.C."/>
            <person name="Allen S.E."/>
            <person name="Farag S."/>
            <person name="Shank E.A."/>
            <person name="Bowers A."/>
        </authorList>
    </citation>
    <scope>NUCLEOTIDE SEQUENCE [LARGE SCALE GENOMIC DNA]</scope>
    <source>
        <strain evidence="1 2">AFS027647</strain>
    </source>
</reference>
<name>A0A9X6YMB2_BACCE</name>
<sequence>MMKVTRQVCLAGMRLGRNGTFIEGKKYWCRHSRFGTSILMLSEEKQWIRVMDSKMTTGTQPISYFTFTDIFFVKDKKELNELIQN</sequence>
<organism evidence="1 2">
    <name type="scientific">Bacillus cereus</name>
    <dbReference type="NCBI Taxonomy" id="1396"/>
    <lineage>
        <taxon>Bacteria</taxon>
        <taxon>Bacillati</taxon>
        <taxon>Bacillota</taxon>
        <taxon>Bacilli</taxon>
        <taxon>Bacillales</taxon>
        <taxon>Bacillaceae</taxon>
        <taxon>Bacillus</taxon>
        <taxon>Bacillus cereus group</taxon>
    </lineage>
</organism>
<evidence type="ECO:0000313" key="2">
    <source>
        <dbReference type="Proteomes" id="UP000220691"/>
    </source>
</evidence>
<gene>
    <name evidence="1" type="ORF">CN553_12610</name>
</gene>
<dbReference type="EMBL" id="NUAN01000071">
    <property type="protein sequence ID" value="PEN97872.1"/>
    <property type="molecule type" value="Genomic_DNA"/>
</dbReference>
<proteinExistence type="predicted"/>
<accession>A0A9X6YMB2</accession>
<dbReference type="AlphaFoldDB" id="A0A9X6YMB2"/>
<dbReference type="Proteomes" id="UP000220691">
    <property type="component" value="Unassembled WGS sequence"/>
</dbReference>
<comment type="caution">
    <text evidence="1">The sequence shown here is derived from an EMBL/GenBank/DDBJ whole genome shotgun (WGS) entry which is preliminary data.</text>
</comment>
<protein>
    <submittedName>
        <fullName evidence="1">Uncharacterized protein</fullName>
    </submittedName>
</protein>